<accession>A0A6J1RZ66</accession>
<feature type="chain" id="PRO_5026997995" evidence="1">
    <location>
        <begin position="21"/>
        <end position="129"/>
    </location>
</feature>
<keyword evidence="1" id="KW-0732">Signal</keyword>
<sequence>MQHLTVVLLVVAAAAAIAVAEPEPEQPANLRQLLGAHPLQKRSFKSLMHKAHVKLSHVAHNVAHKLAPNLQKLKDCLKRTPGVPAAVQGVVTGCASSAAGGMGAIAACAAKRAAIPAARATSHLAVCMG</sequence>
<evidence type="ECO:0000313" key="3">
    <source>
        <dbReference type="RefSeq" id="XP_026274092.1"/>
    </source>
</evidence>
<dbReference type="AlphaFoldDB" id="A0A6J1RZ66"/>
<dbReference type="OrthoDB" id="10640425at2759"/>
<protein>
    <submittedName>
        <fullName evidence="3">Uncharacterized protein LOC113203548 isoform X1</fullName>
    </submittedName>
</protein>
<dbReference type="GeneID" id="113203548"/>
<dbReference type="RefSeq" id="XP_026274092.1">
    <property type="nucleotide sequence ID" value="XM_026418307.2"/>
</dbReference>
<reference evidence="3" key="1">
    <citation type="submission" date="2025-08" db="UniProtKB">
        <authorList>
            <consortium name="RefSeq"/>
        </authorList>
    </citation>
    <scope>IDENTIFICATION</scope>
    <source>
        <tissue evidence="3">Whole organism</tissue>
    </source>
</reference>
<feature type="signal peptide" evidence="1">
    <location>
        <begin position="1"/>
        <end position="20"/>
    </location>
</feature>
<keyword evidence="2" id="KW-1185">Reference proteome</keyword>
<name>A0A6J1RZ66_FRAOC</name>
<proteinExistence type="predicted"/>
<dbReference type="Proteomes" id="UP000504606">
    <property type="component" value="Unplaced"/>
</dbReference>
<gene>
    <name evidence="3" type="primary">LOC113203548</name>
</gene>
<evidence type="ECO:0000256" key="1">
    <source>
        <dbReference type="SAM" id="SignalP"/>
    </source>
</evidence>
<dbReference type="KEGG" id="foc:113203548"/>
<evidence type="ECO:0000313" key="2">
    <source>
        <dbReference type="Proteomes" id="UP000504606"/>
    </source>
</evidence>
<organism evidence="2 3">
    <name type="scientific">Frankliniella occidentalis</name>
    <name type="common">Western flower thrips</name>
    <name type="synonym">Euthrips occidentalis</name>
    <dbReference type="NCBI Taxonomy" id="133901"/>
    <lineage>
        <taxon>Eukaryota</taxon>
        <taxon>Metazoa</taxon>
        <taxon>Ecdysozoa</taxon>
        <taxon>Arthropoda</taxon>
        <taxon>Hexapoda</taxon>
        <taxon>Insecta</taxon>
        <taxon>Pterygota</taxon>
        <taxon>Neoptera</taxon>
        <taxon>Paraneoptera</taxon>
        <taxon>Thysanoptera</taxon>
        <taxon>Terebrantia</taxon>
        <taxon>Thripoidea</taxon>
        <taxon>Thripidae</taxon>
        <taxon>Frankliniella</taxon>
    </lineage>
</organism>